<evidence type="ECO:0000256" key="6">
    <source>
        <dbReference type="ARBA" id="ARBA00022630"/>
    </source>
</evidence>
<keyword evidence="12" id="KW-0325">Glycoprotein</keyword>
<sequence length="589" mass="67013">MDFTIVQVDLKNDLLLILLWGLGTGLCCRLPPRLSGMNLHADCRAFSLHYFPLFLIPSLVLFQILLLVGLVSAKRFSSFPEYCLNDKDYEELLDIVRYGLGPATKPANVVIVGAGISGLTAAKLLRDAGHKVTILETSSRVGGRIRTYREEGQDWYVELGAMRLPGKHRLVREFIRQFDLKLNPFIQTDNNTWYFVNGVRARTGEVDRNPDILNYALHPSERGKSASQLYREALYKAFREFQTMDCKEYLKKYDSFSTKEYLIKVGKLSRGAVQMIGDLLNEDSGFYLSFLASLWDFDIFSGEERFDEITGGFDQLPKAFHKALPDVIKFNCTVEKIMTKGGKVRVFYRAPDTLASSKATADYVLVTSSAKATRHIKFFPPLSSPKTHALRSIHYASASKIALACTEKFWEKDGIRGGHSVTDRPSRFIYYPSHDFSSGVGVILASYTWNDDSQFFLPLTDEKCLDLVFQDLADIHRVSKEYLQYTCDRYVIEKWQLDKHSQGAFAAFTPYQFTDFSQALFEHEGRVHFAGEHTAQPHAWIDTSMKAAVRAASNIHDDSEARTLIENEELLEDEENEELLEGFLEKDEL</sequence>
<dbReference type="InterPro" id="IPR001613">
    <property type="entry name" value="Flavin_amine_oxidase"/>
</dbReference>
<dbReference type="FunFam" id="3.50.50.60:FF:000450">
    <property type="entry name" value="Amine oxidase"/>
    <property type="match status" value="1"/>
</dbReference>
<evidence type="ECO:0000313" key="19">
    <source>
        <dbReference type="Proteomes" id="UP000694400"/>
    </source>
</evidence>
<comment type="cofactor">
    <cofactor evidence="1 16">
        <name>FAD</name>
        <dbReference type="ChEBI" id="CHEBI:57692"/>
    </cofactor>
</comment>
<dbReference type="Gene3D" id="3.50.50.60">
    <property type="entry name" value="FAD/NAD(P)-binding domain"/>
    <property type="match status" value="1"/>
</dbReference>
<dbReference type="InterPro" id="IPR002937">
    <property type="entry name" value="Amino_oxidase"/>
</dbReference>
<dbReference type="Ensembl" id="ENSAPLT00020015337.1">
    <property type="protein sequence ID" value="ENSAPLP00020014234.1"/>
    <property type="gene ID" value="ENSAPLG00020010371.1"/>
</dbReference>
<feature type="binding site" evidence="15">
    <location>
        <position position="334"/>
    </location>
    <ligand>
        <name>FAD</name>
        <dbReference type="ChEBI" id="CHEBI:57692"/>
    </ligand>
</feature>
<dbReference type="FunFam" id="1.10.405.10:FF:000004">
    <property type="entry name" value="Amine oxidase"/>
    <property type="match status" value="1"/>
</dbReference>
<keyword evidence="6 16" id="KW-0285">Flavoprotein</keyword>
<keyword evidence="11" id="KW-1015">Disulfide bond</keyword>
<dbReference type="PRINTS" id="PR00757">
    <property type="entry name" value="AMINEOXDASEF"/>
</dbReference>
<accession>A0A8B9ZFP2</accession>
<proteinExistence type="inferred from homology"/>
<evidence type="ECO:0000256" key="11">
    <source>
        <dbReference type="ARBA" id="ARBA00023157"/>
    </source>
</evidence>
<dbReference type="EC" id="1.4.3.-" evidence="16"/>
<dbReference type="SUPFAM" id="SSF51905">
    <property type="entry name" value="FAD/NAD(P)-binding domain"/>
    <property type="match status" value="1"/>
</dbReference>
<feature type="binding site" evidence="15">
    <location>
        <position position="532"/>
    </location>
    <ligand>
        <name>FAD</name>
        <dbReference type="ChEBI" id="CHEBI:57692"/>
    </ligand>
</feature>
<comment type="catalytic activity">
    <reaction evidence="14">
        <text>an L-alpha-amino acid + O2 + H2O = a 2-oxocarboxylate + H2O2 + NH4(+)</text>
        <dbReference type="Rhea" id="RHEA:13781"/>
        <dbReference type="ChEBI" id="CHEBI:15377"/>
        <dbReference type="ChEBI" id="CHEBI:15379"/>
        <dbReference type="ChEBI" id="CHEBI:16240"/>
        <dbReference type="ChEBI" id="CHEBI:28938"/>
        <dbReference type="ChEBI" id="CHEBI:35179"/>
        <dbReference type="ChEBI" id="CHEBI:59869"/>
        <dbReference type="EC" id="1.4.3.2"/>
    </reaction>
</comment>
<evidence type="ECO:0000256" key="1">
    <source>
        <dbReference type="ARBA" id="ARBA00001974"/>
    </source>
</evidence>
<dbReference type="Proteomes" id="UP000694400">
    <property type="component" value="Unassembled WGS sequence"/>
</dbReference>
<dbReference type="SUPFAM" id="SSF54373">
    <property type="entry name" value="FAD-linked reductases, C-terminal domain"/>
    <property type="match status" value="1"/>
</dbReference>
<evidence type="ECO:0000256" key="12">
    <source>
        <dbReference type="ARBA" id="ARBA00023180"/>
    </source>
</evidence>
<evidence type="ECO:0000256" key="15">
    <source>
        <dbReference type="PIRSR" id="PIRSR601613-1"/>
    </source>
</evidence>
<evidence type="ECO:0000256" key="4">
    <source>
        <dbReference type="ARBA" id="ARBA00022525"/>
    </source>
</evidence>
<evidence type="ECO:0000256" key="10">
    <source>
        <dbReference type="ARBA" id="ARBA00023022"/>
    </source>
</evidence>
<reference evidence="18" key="1">
    <citation type="submission" date="2025-08" db="UniProtKB">
        <authorList>
            <consortium name="Ensembl"/>
        </authorList>
    </citation>
    <scope>IDENTIFICATION</scope>
</reference>
<keyword evidence="10" id="KW-0044">Antibiotic</keyword>
<dbReference type="InterPro" id="IPR036188">
    <property type="entry name" value="FAD/NAD-bd_sf"/>
</dbReference>
<evidence type="ECO:0000256" key="13">
    <source>
        <dbReference type="ARBA" id="ARBA00023240"/>
    </source>
</evidence>
<dbReference type="GO" id="GO:0005576">
    <property type="term" value="C:extracellular region"/>
    <property type="evidence" value="ECO:0007669"/>
    <property type="project" value="UniProtKB-SubCell"/>
</dbReference>
<feature type="domain" description="Amine oxidase" evidence="17">
    <location>
        <begin position="116"/>
        <end position="555"/>
    </location>
</feature>
<dbReference type="GO" id="GO:0090729">
    <property type="term" value="F:toxin activity"/>
    <property type="evidence" value="ECO:0007669"/>
    <property type="project" value="UniProtKB-KW"/>
</dbReference>
<dbReference type="GO" id="GO:0009063">
    <property type="term" value="P:amino acid catabolic process"/>
    <property type="evidence" value="ECO:0007669"/>
    <property type="project" value="TreeGrafter"/>
</dbReference>
<evidence type="ECO:0000256" key="14">
    <source>
        <dbReference type="ARBA" id="ARBA00047637"/>
    </source>
</evidence>
<feature type="transmembrane region" description="Helical" evidence="16">
    <location>
        <begin position="51"/>
        <end position="71"/>
    </location>
</feature>
<reference evidence="18" key="2">
    <citation type="submission" date="2025-09" db="UniProtKB">
        <authorList>
            <consortium name="Ensembl"/>
        </authorList>
    </citation>
    <scope>IDENTIFICATION</scope>
</reference>
<evidence type="ECO:0000259" key="17">
    <source>
        <dbReference type="Pfam" id="PF01593"/>
    </source>
</evidence>
<keyword evidence="8 16" id="KW-0274">FAD</keyword>
<evidence type="ECO:0000256" key="8">
    <source>
        <dbReference type="ARBA" id="ARBA00022827"/>
    </source>
</evidence>
<dbReference type="InterPro" id="IPR050281">
    <property type="entry name" value="Flavin_monoamine_oxidase"/>
</dbReference>
<dbReference type="AlphaFoldDB" id="A0A8B9ZFP2"/>
<keyword evidence="5" id="KW-0929">Antimicrobial</keyword>
<dbReference type="GO" id="GO:0042742">
    <property type="term" value="P:defense response to bacterium"/>
    <property type="evidence" value="ECO:0007669"/>
    <property type="project" value="UniProtKB-KW"/>
</dbReference>
<evidence type="ECO:0000256" key="3">
    <source>
        <dbReference type="ARBA" id="ARBA00005465"/>
    </source>
</evidence>
<feature type="binding site" evidence="15">
    <location>
        <position position="163"/>
    </location>
    <ligand>
        <name>substrate</name>
    </ligand>
</feature>
<dbReference type="Gene3D" id="1.10.405.10">
    <property type="entry name" value="Guanine Nucleotide Dissociation Inhibitor, domain 1"/>
    <property type="match status" value="1"/>
</dbReference>
<evidence type="ECO:0000256" key="7">
    <source>
        <dbReference type="ARBA" id="ARBA00022656"/>
    </source>
</evidence>
<organism evidence="18 19">
    <name type="scientific">Anas platyrhynchos</name>
    <name type="common">Mallard</name>
    <name type="synonym">Anas boschas</name>
    <dbReference type="NCBI Taxonomy" id="8839"/>
    <lineage>
        <taxon>Eukaryota</taxon>
        <taxon>Metazoa</taxon>
        <taxon>Chordata</taxon>
        <taxon>Craniata</taxon>
        <taxon>Vertebrata</taxon>
        <taxon>Euteleostomi</taxon>
        <taxon>Archelosauria</taxon>
        <taxon>Archosauria</taxon>
        <taxon>Dinosauria</taxon>
        <taxon>Saurischia</taxon>
        <taxon>Theropoda</taxon>
        <taxon>Coelurosauria</taxon>
        <taxon>Aves</taxon>
        <taxon>Neognathae</taxon>
        <taxon>Galloanserae</taxon>
        <taxon>Anseriformes</taxon>
        <taxon>Anatidae</taxon>
        <taxon>Anatinae</taxon>
        <taxon>Anas</taxon>
    </lineage>
</organism>
<dbReference type="Pfam" id="PF01593">
    <property type="entry name" value="Amino_oxidase"/>
    <property type="match status" value="1"/>
</dbReference>
<evidence type="ECO:0000256" key="16">
    <source>
        <dbReference type="RuleBase" id="RU362067"/>
    </source>
</evidence>
<dbReference type="PANTHER" id="PTHR10742:SF355">
    <property type="entry name" value="AMINE OXIDASE"/>
    <property type="match status" value="1"/>
</dbReference>
<evidence type="ECO:0000256" key="5">
    <source>
        <dbReference type="ARBA" id="ARBA00022529"/>
    </source>
</evidence>
<keyword evidence="9 16" id="KW-0560">Oxidoreductase</keyword>
<keyword evidence="16" id="KW-1133">Transmembrane helix</keyword>
<comment type="subcellular location">
    <subcellularLocation>
        <location evidence="2">Secreted</location>
    </subcellularLocation>
</comment>
<feature type="binding site" evidence="15">
    <location>
        <position position="117"/>
    </location>
    <ligand>
        <name>FAD</name>
        <dbReference type="ChEBI" id="CHEBI:57692"/>
    </ligand>
</feature>
<evidence type="ECO:0000256" key="2">
    <source>
        <dbReference type="ARBA" id="ARBA00004613"/>
    </source>
</evidence>
<keyword evidence="4" id="KW-0964">Secreted</keyword>
<dbReference type="GO" id="GO:0001716">
    <property type="term" value="F:L-amino-acid oxidase activity"/>
    <property type="evidence" value="ECO:0007669"/>
    <property type="project" value="UniProtKB-EC"/>
</dbReference>
<keyword evidence="13" id="KW-1199">Hemostasis impairing toxin</keyword>
<evidence type="ECO:0000313" key="18">
    <source>
        <dbReference type="Ensembl" id="ENSAPLP00020014234.1"/>
    </source>
</evidence>
<name>A0A8B9ZFP2_ANAPL</name>
<dbReference type="Gene3D" id="3.90.660.10">
    <property type="match status" value="1"/>
</dbReference>
<keyword evidence="7" id="KW-0800">Toxin</keyword>
<protein>
    <recommendedName>
        <fullName evidence="16">Amine oxidase</fullName>
        <ecNumber evidence="16">1.4.3.-</ecNumber>
    </recommendedName>
</protein>
<keyword evidence="16" id="KW-0472">Membrane</keyword>
<evidence type="ECO:0000256" key="9">
    <source>
        <dbReference type="ARBA" id="ARBA00023002"/>
    </source>
</evidence>
<dbReference type="PANTHER" id="PTHR10742">
    <property type="entry name" value="FLAVIN MONOAMINE OXIDASE"/>
    <property type="match status" value="1"/>
</dbReference>
<comment type="similarity">
    <text evidence="3">Belongs to the flavin monoamine oxidase family. FIG1 subfamily.</text>
</comment>
<feature type="binding site" evidence="15">
    <location>
        <begin position="160"/>
        <end position="163"/>
    </location>
    <ligand>
        <name>FAD</name>
        <dbReference type="ChEBI" id="CHEBI:57692"/>
    </ligand>
</feature>
<keyword evidence="16" id="KW-0812">Transmembrane</keyword>